<keyword evidence="1" id="KW-0645">Protease</keyword>
<organism evidence="1 2">
    <name type="scientific">Phytophthora megakarya</name>
    <dbReference type="NCBI Taxonomy" id="4795"/>
    <lineage>
        <taxon>Eukaryota</taxon>
        <taxon>Sar</taxon>
        <taxon>Stramenopiles</taxon>
        <taxon>Oomycota</taxon>
        <taxon>Peronosporomycetes</taxon>
        <taxon>Peronosporales</taxon>
        <taxon>Peronosporaceae</taxon>
        <taxon>Phytophthora</taxon>
    </lineage>
</organism>
<gene>
    <name evidence="1" type="ORF">PHMEG_00012662</name>
</gene>
<name>A0A225W962_9STRA</name>
<protein>
    <submittedName>
        <fullName evidence="1">Aspartic protease</fullName>
    </submittedName>
</protein>
<proteinExistence type="predicted"/>
<dbReference type="AlphaFoldDB" id="A0A225W962"/>
<dbReference type="Proteomes" id="UP000198211">
    <property type="component" value="Unassembled WGS sequence"/>
</dbReference>
<reference evidence="2" key="1">
    <citation type="submission" date="2017-03" db="EMBL/GenBank/DDBJ databases">
        <title>Phytopthora megakarya and P. palmivora, two closely related causual agents of cacao black pod achieved similar genome size and gene model numbers by different mechanisms.</title>
        <authorList>
            <person name="Ali S."/>
            <person name="Shao J."/>
            <person name="Larry D.J."/>
            <person name="Kronmiller B."/>
            <person name="Shen D."/>
            <person name="Strem M.D."/>
            <person name="Melnick R.L."/>
            <person name="Guiltinan M.J."/>
            <person name="Tyler B.M."/>
            <person name="Meinhardt L.W."/>
            <person name="Bailey B.A."/>
        </authorList>
    </citation>
    <scope>NUCLEOTIDE SEQUENCE [LARGE SCALE GENOMIC DNA]</scope>
    <source>
        <strain evidence="2">zdho120</strain>
    </source>
</reference>
<evidence type="ECO:0000313" key="2">
    <source>
        <dbReference type="Proteomes" id="UP000198211"/>
    </source>
</evidence>
<accession>A0A225W962</accession>
<comment type="caution">
    <text evidence="1">The sequence shown here is derived from an EMBL/GenBank/DDBJ whole genome shotgun (WGS) entry which is preliminary data.</text>
</comment>
<keyword evidence="2" id="KW-1185">Reference proteome</keyword>
<evidence type="ECO:0000313" key="1">
    <source>
        <dbReference type="EMBL" id="OWZ13934.1"/>
    </source>
</evidence>
<keyword evidence="1" id="KW-0378">Hydrolase</keyword>
<dbReference type="GO" id="GO:0008233">
    <property type="term" value="F:peptidase activity"/>
    <property type="evidence" value="ECO:0007669"/>
    <property type="project" value="UniProtKB-KW"/>
</dbReference>
<dbReference type="GO" id="GO:0006508">
    <property type="term" value="P:proteolysis"/>
    <property type="evidence" value="ECO:0007669"/>
    <property type="project" value="UniProtKB-KW"/>
</dbReference>
<sequence length="133" mass="15795">MVVGQITSEWAWMYRYTLHLQPGEHAIVRVNRGVRWVTQVIYASKSWAVAVKVVNISQSRLWLSTGTFVARIAKYGYFTRAGRFVRPGRQRYKEWQQLIYENTKLIEKQRYERKLAELEESLQPPCVQVPEYQ</sequence>
<dbReference type="EMBL" id="NBNE01001458">
    <property type="protein sequence ID" value="OWZ13934.1"/>
    <property type="molecule type" value="Genomic_DNA"/>
</dbReference>